<reference evidence="2" key="1">
    <citation type="submission" date="2023-06" db="EMBL/GenBank/DDBJ databases">
        <title>Characterization of diverse anelloviruses, cressdnaviruses, and phages in the human oral virome in North Carolina.</title>
        <authorList>
            <person name="Paietta E.N."/>
            <person name="Kraberger S."/>
            <person name="Custer J.M."/>
            <person name="Vargas K.L."/>
            <person name="Epsy C."/>
            <person name="Ehmke E."/>
            <person name="Yoder A.D."/>
            <person name="Varsani A."/>
        </authorList>
    </citation>
    <scope>NUCLEOTIDE SEQUENCE</scope>
    <source>
        <strain evidence="2">D_HF5_2C</strain>
    </source>
</reference>
<keyword evidence="1" id="KW-0175">Coiled coil</keyword>
<sequence>MDKETEIFIMKMTQKMTFLMIENIELQAKIDIQEEKIAAYEQQHIEDAINAHEEKIEGKQND</sequence>
<evidence type="ECO:0000313" key="2">
    <source>
        <dbReference type="EMBL" id="WNL48712.1"/>
    </source>
</evidence>
<feature type="coiled-coil region" evidence="1">
    <location>
        <begin position="23"/>
        <end position="62"/>
    </location>
</feature>
<name>A0AA96ELK5_9CAUD</name>
<evidence type="ECO:0000256" key="1">
    <source>
        <dbReference type="SAM" id="Coils"/>
    </source>
</evidence>
<organism evidence="2">
    <name type="scientific">Caudovirus D_HF5_2C</name>
    <dbReference type="NCBI Taxonomy" id="3071196"/>
    <lineage>
        <taxon>Viruses</taxon>
        <taxon>Duplodnaviria</taxon>
        <taxon>Heunggongvirae</taxon>
        <taxon>Uroviricota</taxon>
        <taxon>Caudoviricetes</taxon>
    </lineage>
</organism>
<dbReference type="EMBL" id="OR148986">
    <property type="protein sequence ID" value="WNL48712.1"/>
    <property type="molecule type" value="Genomic_DNA"/>
</dbReference>
<accession>A0AA96ELK5</accession>
<proteinExistence type="predicted"/>
<protein>
    <submittedName>
        <fullName evidence="2">Uncharacterized protein</fullName>
    </submittedName>
</protein>